<evidence type="ECO:0000313" key="3">
    <source>
        <dbReference type="Proteomes" id="UP000886653"/>
    </source>
</evidence>
<organism evidence="2 3">
    <name type="scientific">Cronartium quercuum f. sp. fusiforme G11</name>
    <dbReference type="NCBI Taxonomy" id="708437"/>
    <lineage>
        <taxon>Eukaryota</taxon>
        <taxon>Fungi</taxon>
        <taxon>Dikarya</taxon>
        <taxon>Basidiomycota</taxon>
        <taxon>Pucciniomycotina</taxon>
        <taxon>Pucciniomycetes</taxon>
        <taxon>Pucciniales</taxon>
        <taxon>Coleosporiaceae</taxon>
        <taxon>Cronartium</taxon>
    </lineage>
</organism>
<evidence type="ECO:0000256" key="1">
    <source>
        <dbReference type="SAM" id="MobiDB-lite"/>
    </source>
</evidence>
<sequence length="171" mass="19269">MVFDTEDDIGSSALDPNHALNSPIKNRALPSSSQTQIAKERFIHSSLLFTDPKINPSDPVVVILVPRKRCRQDSYRKCKISSYLDHIIIPRLSSTTITLLILRINPFCIIIFFFLRVGTDPDVIGSNPDRESFQASGQSLCKRMIGSREELDLLDIVDVGLVYYNQESELS</sequence>
<reference evidence="2" key="1">
    <citation type="submission" date="2013-11" db="EMBL/GenBank/DDBJ databases">
        <title>Genome sequence of the fusiform rust pathogen reveals effectors for host alternation and coevolution with pine.</title>
        <authorList>
            <consortium name="DOE Joint Genome Institute"/>
            <person name="Smith K."/>
            <person name="Pendleton A."/>
            <person name="Kubisiak T."/>
            <person name="Anderson C."/>
            <person name="Salamov A."/>
            <person name="Aerts A."/>
            <person name="Riley R."/>
            <person name="Clum A."/>
            <person name="Lindquist E."/>
            <person name="Ence D."/>
            <person name="Campbell M."/>
            <person name="Kronenberg Z."/>
            <person name="Feau N."/>
            <person name="Dhillon B."/>
            <person name="Hamelin R."/>
            <person name="Burleigh J."/>
            <person name="Smith J."/>
            <person name="Yandell M."/>
            <person name="Nelson C."/>
            <person name="Grigoriev I."/>
            <person name="Davis J."/>
        </authorList>
    </citation>
    <scope>NUCLEOTIDE SEQUENCE</scope>
    <source>
        <strain evidence="2">G11</strain>
    </source>
</reference>
<proteinExistence type="predicted"/>
<dbReference type="Proteomes" id="UP000886653">
    <property type="component" value="Unassembled WGS sequence"/>
</dbReference>
<dbReference type="EMBL" id="MU167334">
    <property type="protein sequence ID" value="KAG0142892.1"/>
    <property type="molecule type" value="Genomic_DNA"/>
</dbReference>
<evidence type="ECO:0000313" key="2">
    <source>
        <dbReference type="EMBL" id="KAG0142892.1"/>
    </source>
</evidence>
<feature type="region of interest" description="Disordered" evidence="1">
    <location>
        <begin position="1"/>
        <end position="32"/>
    </location>
</feature>
<keyword evidence="3" id="KW-1185">Reference proteome</keyword>
<name>A0A9P6NES3_9BASI</name>
<dbReference type="AlphaFoldDB" id="A0A9P6NES3"/>
<comment type="caution">
    <text evidence="2">The sequence shown here is derived from an EMBL/GenBank/DDBJ whole genome shotgun (WGS) entry which is preliminary data.</text>
</comment>
<feature type="compositionally biased region" description="Polar residues" evidence="1">
    <location>
        <begin position="19"/>
        <end position="32"/>
    </location>
</feature>
<gene>
    <name evidence="2" type="ORF">CROQUDRAFT_109541</name>
</gene>
<accession>A0A9P6NES3</accession>
<protein>
    <submittedName>
        <fullName evidence="2">Uncharacterized protein</fullName>
    </submittedName>
</protein>